<dbReference type="InterPro" id="IPR051909">
    <property type="entry name" value="MFP_Cation_Efflux"/>
</dbReference>
<feature type="domain" description="CusB-like beta-barrel" evidence="5">
    <location>
        <begin position="266"/>
        <end position="335"/>
    </location>
</feature>
<dbReference type="Gene3D" id="1.10.287.470">
    <property type="entry name" value="Helix hairpin bin"/>
    <property type="match status" value="1"/>
</dbReference>
<protein>
    <submittedName>
        <fullName evidence="6">Cobalt-zinc-cadmium efflux system membrane fusion protein</fullName>
    </submittedName>
</protein>
<feature type="region of interest" description="Disordered" evidence="3">
    <location>
        <begin position="25"/>
        <end position="63"/>
    </location>
</feature>
<comment type="caution">
    <text evidence="6">The sequence shown here is derived from an EMBL/GenBank/DDBJ whole genome shotgun (WGS) entry which is preliminary data.</text>
</comment>
<proteinExistence type="inferred from homology"/>
<feature type="signal peptide" evidence="4">
    <location>
        <begin position="1"/>
        <end position="25"/>
    </location>
</feature>
<dbReference type="GO" id="GO:0022857">
    <property type="term" value="F:transmembrane transporter activity"/>
    <property type="evidence" value="ECO:0007669"/>
    <property type="project" value="InterPro"/>
</dbReference>
<dbReference type="Gene3D" id="2.40.50.100">
    <property type="match status" value="1"/>
</dbReference>
<dbReference type="AlphaFoldDB" id="A0A2T5ITX2"/>
<dbReference type="PANTHER" id="PTHR30097:SF4">
    <property type="entry name" value="SLR6042 PROTEIN"/>
    <property type="match status" value="1"/>
</dbReference>
<accession>A0A2T5ITX2</accession>
<dbReference type="SUPFAM" id="SSF111369">
    <property type="entry name" value="HlyD-like secretion proteins"/>
    <property type="match status" value="1"/>
</dbReference>
<dbReference type="PANTHER" id="PTHR30097">
    <property type="entry name" value="CATION EFFLUX SYSTEM PROTEIN CUSB"/>
    <property type="match status" value="1"/>
</dbReference>
<dbReference type="NCBIfam" id="TIGR01730">
    <property type="entry name" value="RND_mfp"/>
    <property type="match status" value="1"/>
</dbReference>
<dbReference type="GO" id="GO:0015679">
    <property type="term" value="P:plasma membrane copper ion transport"/>
    <property type="evidence" value="ECO:0007669"/>
    <property type="project" value="TreeGrafter"/>
</dbReference>
<gene>
    <name evidence="6" type="ORF">C8R28_100690</name>
</gene>
<dbReference type="Proteomes" id="UP000244110">
    <property type="component" value="Unassembled WGS sequence"/>
</dbReference>
<dbReference type="InterPro" id="IPR058792">
    <property type="entry name" value="Beta-barrel_RND_2"/>
</dbReference>
<keyword evidence="4" id="KW-0732">Signal</keyword>
<evidence type="ECO:0000259" key="5">
    <source>
        <dbReference type="Pfam" id="PF25954"/>
    </source>
</evidence>
<dbReference type="GO" id="GO:0016020">
    <property type="term" value="C:membrane"/>
    <property type="evidence" value="ECO:0007669"/>
    <property type="project" value="InterPro"/>
</dbReference>
<organism evidence="6 7">
    <name type="scientific">Nitrosomonas ureae</name>
    <dbReference type="NCBI Taxonomy" id="44577"/>
    <lineage>
        <taxon>Bacteria</taxon>
        <taxon>Pseudomonadati</taxon>
        <taxon>Pseudomonadota</taxon>
        <taxon>Betaproteobacteria</taxon>
        <taxon>Nitrosomonadales</taxon>
        <taxon>Nitrosomonadaceae</taxon>
        <taxon>Nitrosomonas</taxon>
    </lineage>
</organism>
<dbReference type="Pfam" id="PF25954">
    <property type="entry name" value="Beta-barrel_RND_2"/>
    <property type="match status" value="1"/>
</dbReference>
<evidence type="ECO:0000256" key="4">
    <source>
        <dbReference type="SAM" id="SignalP"/>
    </source>
</evidence>
<feature type="compositionally biased region" description="Basic and acidic residues" evidence="3">
    <location>
        <begin position="44"/>
        <end position="59"/>
    </location>
</feature>
<dbReference type="EMBL" id="QAOL01000006">
    <property type="protein sequence ID" value="PTQ87328.1"/>
    <property type="molecule type" value="Genomic_DNA"/>
</dbReference>
<feature type="chain" id="PRO_5015480675" evidence="4">
    <location>
        <begin position="26"/>
        <end position="424"/>
    </location>
</feature>
<dbReference type="RefSeq" id="WP_107786299.1">
    <property type="nucleotide sequence ID" value="NZ_QAOL01000006.1"/>
</dbReference>
<evidence type="ECO:0000313" key="6">
    <source>
        <dbReference type="EMBL" id="PTQ87328.1"/>
    </source>
</evidence>
<evidence type="ECO:0000256" key="3">
    <source>
        <dbReference type="SAM" id="MobiDB-lite"/>
    </source>
</evidence>
<dbReference type="GO" id="GO:0030313">
    <property type="term" value="C:cell envelope"/>
    <property type="evidence" value="ECO:0007669"/>
    <property type="project" value="TreeGrafter"/>
</dbReference>
<evidence type="ECO:0000256" key="2">
    <source>
        <dbReference type="ARBA" id="ARBA00022448"/>
    </source>
</evidence>
<name>A0A2T5ITX2_9PROT</name>
<keyword evidence="2" id="KW-0813">Transport</keyword>
<comment type="similarity">
    <text evidence="1">Belongs to the membrane fusion protein (MFP) (TC 8.A.1) family.</text>
</comment>
<dbReference type="Gene3D" id="2.40.30.170">
    <property type="match status" value="1"/>
</dbReference>
<dbReference type="GO" id="GO:0060003">
    <property type="term" value="P:copper ion export"/>
    <property type="evidence" value="ECO:0007669"/>
    <property type="project" value="TreeGrafter"/>
</dbReference>
<sequence>MKKYILFPFTLVLIAILLPSCTSKSADNSNLREGKNQASQKGNAKKEHDHDEHPHEDSANKGQNDAEEMNAVHLSTQKFNSLNIKVNTIPTRALSGVVNVNGRLELFPQHKAIVTAILGANVIDIKVIEGEKVKKGQVLAYLSHPNLTNLQIAYIKVYNQMQFLEKEYDRQKRLYDEGIGSGKTYQQTQADYQTIKGEAKGFEAQLKQLSIDVRQVRDGNIFQSVPIVSPIDGYIEKVLIQIGQFIDPQVPLFGIINNDYIHADLMVFEKDVHKVREGQKVSFTVQSVPDKNLSAIIFSVGKNFERNPMAVRVHAEIDQKEHFLIPGMYIRGKIYTESASVKALPEEAIIVEEGKSYIFMVETHQEDEKMEWVFSPIEIRTGISDEGWVEINLLEPLPRNAKVAWNNAYYLIAEMKKGETSLED</sequence>
<reference evidence="6 7" key="1">
    <citation type="submission" date="2018-04" db="EMBL/GenBank/DDBJ databases">
        <title>Active sludge and wastewater microbial communities from Klosterneuburg, Austria.</title>
        <authorList>
            <person name="Wagner M."/>
        </authorList>
    </citation>
    <scope>NUCLEOTIDE SEQUENCE [LARGE SCALE GENOMIC DNA]</scope>
    <source>
        <strain evidence="6 7">Nm4</strain>
    </source>
</reference>
<evidence type="ECO:0000256" key="1">
    <source>
        <dbReference type="ARBA" id="ARBA00009477"/>
    </source>
</evidence>
<dbReference type="InterPro" id="IPR006143">
    <property type="entry name" value="RND_pump_MFP"/>
</dbReference>
<evidence type="ECO:0000313" key="7">
    <source>
        <dbReference type="Proteomes" id="UP000244110"/>
    </source>
</evidence>